<protein>
    <submittedName>
        <fullName evidence="1">Uncharacterized protein</fullName>
    </submittedName>
</protein>
<organism evidence="1">
    <name type="scientific">viral metagenome</name>
    <dbReference type="NCBI Taxonomy" id="1070528"/>
    <lineage>
        <taxon>unclassified sequences</taxon>
        <taxon>metagenomes</taxon>
        <taxon>organismal metagenomes</taxon>
    </lineage>
</organism>
<evidence type="ECO:0000313" key="1">
    <source>
        <dbReference type="EMBL" id="QJA58959.1"/>
    </source>
</evidence>
<sequence>MTHDETIELKRLKLWIGMKLVDIEQHLCDIGLESMTHITFVARDPTNPDMFIVLNNVDDLQEVAALLTSH</sequence>
<proteinExistence type="predicted"/>
<accession>A0A6M3IN62</accession>
<reference evidence="1" key="1">
    <citation type="submission" date="2020-03" db="EMBL/GenBank/DDBJ databases">
        <title>The deep terrestrial virosphere.</title>
        <authorList>
            <person name="Holmfeldt K."/>
            <person name="Nilsson E."/>
            <person name="Simone D."/>
            <person name="Lopez-Fernandez M."/>
            <person name="Wu X."/>
            <person name="de Brujin I."/>
            <person name="Lundin D."/>
            <person name="Andersson A."/>
            <person name="Bertilsson S."/>
            <person name="Dopson M."/>
        </authorList>
    </citation>
    <scope>NUCLEOTIDE SEQUENCE</scope>
    <source>
        <strain evidence="1">MM415B01380</strain>
    </source>
</reference>
<dbReference type="AlphaFoldDB" id="A0A6M3IN62"/>
<gene>
    <name evidence="1" type="ORF">MM415B01380_0016</name>
</gene>
<dbReference type="EMBL" id="MT141348">
    <property type="protein sequence ID" value="QJA58959.1"/>
    <property type="molecule type" value="Genomic_DNA"/>
</dbReference>
<name>A0A6M3IN62_9ZZZZ</name>